<evidence type="ECO:0000256" key="2">
    <source>
        <dbReference type="ARBA" id="ARBA00023002"/>
    </source>
</evidence>
<dbReference type="InterPro" id="IPR043144">
    <property type="entry name" value="Mal/L-sulf/L-lact_DH-like_ah"/>
</dbReference>
<comment type="similarity">
    <text evidence="1">Belongs to the LDH2/MDH2 oxidoreductase family.</text>
</comment>
<evidence type="ECO:0000313" key="3">
    <source>
        <dbReference type="EMBL" id="KAA0680774.1"/>
    </source>
</evidence>
<organism evidence="3 4">
    <name type="scientific">Roseomonas genomospecies 6</name>
    <dbReference type="NCBI Taxonomy" id="214106"/>
    <lineage>
        <taxon>Bacteria</taxon>
        <taxon>Pseudomonadati</taxon>
        <taxon>Pseudomonadota</taxon>
        <taxon>Alphaproteobacteria</taxon>
        <taxon>Acetobacterales</taxon>
        <taxon>Roseomonadaceae</taxon>
        <taxon>Roseomonas</taxon>
    </lineage>
</organism>
<sequence length="371" mass="39234">MQPPAAAPARYDADALETFCRAVFLAAGADEATAEAATRAMMHGSRLGVDSHGVRLLGHYVATMTGGRVNPRPDLRFLTEFGAVATLDAGDAHGALGAYHAQRKAVELAGRFGIGAVAIRNNSHFGPAGAFALAAAEAGCIGLAFCNSDSFMRLHEGAERFHGTNPIAIAVPVKGGNPWLFDMATSAIPYNRVQLYRSLGRPLPEGTASDPRGRNTTDPEQAEMLAPLGGEFGFKGAGLAGFVEILSAVLTGMRLSFEILPMPGPDMSTPRGMGAFVMAIRPDAFLPQEEFESRMARYLEALRGSQAVPGGTVMAPGDREWAEAERRRTLGIPIDRATMDAFARLAGTYGIPAPVPLAPPPDGPLRRHTEK</sequence>
<dbReference type="OrthoDB" id="9811519at2"/>
<dbReference type="InterPro" id="IPR043143">
    <property type="entry name" value="Mal/L-sulf/L-lact_DH-like_NADP"/>
</dbReference>
<comment type="caution">
    <text evidence="3">The sequence shown here is derived from an EMBL/GenBank/DDBJ whole genome shotgun (WGS) entry which is preliminary data.</text>
</comment>
<keyword evidence="4" id="KW-1185">Reference proteome</keyword>
<dbReference type="Pfam" id="PF02615">
    <property type="entry name" value="Ldh_2"/>
    <property type="match status" value="1"/>
</dbReference>
<name>A0A9W7NJS9_9PROT</name>
<dbReference type="InterPro" id="IPR003767">
    <property type="entry name" value="Malate/L-lactate_DH-like"/>
</dbReference>
<dbReference type="InterPro" id="IPR036111">
    <property type="entry name" value="Mal/L-sulfo/L-lacto_DH-like_sf"/>
</dbReference>
<dbReference type="PANTHER" id="PTHR11091:SF0">
    <property type="entry name" value="MALATE DEHYDROGENASE"/>
    <property type="match status" value="1"/>
</dbReference>
<proteinExistence type="inferred from homology"/>
<dbReference type="PANTHER" id="PTHR11091">
    <property type="entry name" value="OXIDOREDUCTASE-RELATED"/>
    <property type="match status" value="1"/>
</dbReference>
<evidence type="ECO:0000256" key="1">
    <source>
        <dbReference type="ARBA" id="ARBA00006056"/>
    </source>
</evidence>
<dbReference type="EMBL" id="QOKW01000008">
    <property type="protein sequence ID" value="KAA0680774.1"/>
    <property type="molecule type" value="Genomic_DNA"/>
</dbReference>
<gene>
    <name evidence="3" type="ORF">DS843_12445</name>
</gene>
<evidence type="ECO:0000313" key="4">
    <source>
        <dbReference type="Proteomes" id="UP000480854"/>
    </source>
</evidence>
<dbReference type="Proteomes" id="UP000480854">
    <property type="component" value="Unassembled WGS sequence"/>
</dbReference>
<dbReference type="AlphaFoldDB" id="A0A9W7NJS9"/>
<protein>
    <submittedName>
        <fullName evidence="3">Ldh family oxidoreductase</fullName>
    </submittedName>
</protein>
<reference evidence="3 4" key="1">
    <citation type="submission" date="2018-07" db="EMBL/GenBank/DDBJ databases">
        <title>Genome sequence of Azospirillum sp. ATCC 49961.</title>
        <authorList>
            <person name="Sant'Anna F.H."/>
            <person name="Baldani J.I."/>
            <person name="Zilli J.E."/>
            <person name="Reis V.M."/>
            <person name="Hartmann A."/>
            <person name="Cruz L."/>
            <person name="de Souza E.M."/>
            <person name="de Oliveira Pedrosa F."/>
            <person name="Passaglia L.M.P."/>
        </authorList>
    </citation>
    <scope>NUCLEOTIDE SEQUENCE [LARGE SCALE GENOMIC DNA]</scope>
    <source>
        <strain evidence="3 4">ATCC 49961</strain>
    </source>
</reference>
<dbReference type="SUPFAM" id="SSF89733">
    <property type="entry name" value="L-sulfolactate dehydrogenase-like"/>
    <property type="match status" value="1"/>
</dbReference>
<keyword evidence="2" id="KW-0560">Oxidoreductase</keyword>
<dbReference type="Gene3D" id="3.30.1370.60">
    <property type="entry name" value="Hypothetical oxidoreductase yiak, domain 2"/>
    <property type="match status" value="1"/>
</dbReference>
<dbReference type="GO" id="GO:0016491">
    <property type="term" value="F:oxidoreductase activity"/>
    <property type="evidence" value="ECO:0007669"/>
    <property type="project" value="UniProtKB-KW"/>
</dbReference>
<accession>A0A9W7NJS9</accession>
<dbReference type="Gene3D" id="1.10.1530.10">
    <property type="match status" value="1"/>
</dbReference>